<protein>
    <recommendedName>
        <fullName evidence="5">C-type lectin domain-containing protein</fullName>
    </recommendedName>
</protein>
<dbReference type="Gene3D" id="3.10.100.10">
    <property type="entry name" value="Mannose-Binding Protein A, subunit A"/>
    <property type="match status" value="1"/>
</dbReference>
<organism evidence="3 4">
    <name type="scientific">Calidris pygmaea</name>
    <name type="common">Spoon-billed sandpiper</name>
    <dbReference type="NCBI Taxonomy" id="425635"/>
    <lineage>
        <taxon>Eukaryota</taxon>
        <taxon>Metazoa</taxon>
        <taxon>Chordata</taxon>
        <taxon>Craniata</taxon>
        <taxon>Vertebrata</taxon>
        <taxon>Euteleostomi</taxon>
        <taxon>Archelosauria</taxon>
        <taxon>Archosauria</taxon>
        <taxon>Dinosauria</taxon>
        <taxon>Saurischia</taxon>
        <taxon>Theropoda</taxon>
        <taxon>Coelurosauria</taxon>
        <taxon>Aves</taxon>
        <taxon>Neognathae</taxon>
        <taxon>Neoaves</taxon>
        <taxon>Charadriiformes</taxon>
        <taxon>Scolopacidae</taxon>
        <taxon>Calidris</taxon>
    </lineage>
</organism>
<accession>A0A8C3JZ83</accession>
<reference evidence="3" key="2">
    <citation type="submission" date="2025-09" db="UniProtKB">
        <authorList>
            <consortium name="Ensembl"/>
        </authorList>
    </citation>
    <scope>IDENTIFICATION</scope>
</reference>
<evidence type="ECO:0008006" key="5">
    <source>
        <dbReference type="Google" id="ProtNLM"/>
    </source>
</evidence>
<keyword evidence="2" id="KW-1015">Disulfide bond</keyword>
<evidence type="ECO:0000256" key="2">
    <source>
        <dbReference type="ARBA" id="ARBA00023157"/>
    </source>
</evidence>
<proteinExistence type="predicted"/>
<dbReference type="InterPro" id="IPR051379">
    <property type="entry name" value="C-type_Lectin_Receptor_IMM"/>
</dbReference>
<name>A0A8C3JZ83_9CHAR</name>
<evidence type="ECO:0000313" key="3">
    <source>
        <dbReference type="Ensembl" id="ENSCPGP00000015015.1"/>
    </source>
</evidence>
<dbReference type="InterPro" id="IPR016186">
    <property type="entry name" value="C-type_lectin-like/link_sf"/>
</dbReference>
<dbReference type="Proteomes" id="UP000694419">
    <property type="component" value="Unplaced"/>
</dbReference>
<dbReference type="PANTHER" id="PTHR46746">
    <property type="entry name" value="KILLER CELL LECTIN-LIKE RECEPTOR SUBFAMILY F MEMBER 2"/>
    <property type="match status" value="1"/>
</dbReference>
<sequence length="123" mass="14565">YFGAVDQWFSVVSGFQSIVACLGCMKRAGVFLTFQSPNLRSFYSKLFTDPRCELCPIGWKLHYGRCYFYSETRDTWDNSRKYCSGKKSDLLVIEDETEMVRLYDTLWFKYSFYLYLVNPDIKV</sequence>
<dbReference type="InterPro" id="IPR016187">
    <property type="entry name" value="CTDL_fold"/>
</dbReference>
<keyword evidence="1" id="KW-0430">Lectin</keyword>
<dbReference type="PANTHER" id="PTHR46746:SF9">
    <property type="entry name" value="CD209 ANTIGEN-LIKE PROTEIN C-LIKE"/>
    <property type="match status" value="1"/>
</dbReference>
<reference evidence="3" key="1">
    <citation type="submission" date="2025-08" db="UniProtKB">
        <authorList>
            <consortium name="Ensembl"/>
        </authorList>
    </citation>
    <scope>IDENTIFICATION</scope>
</reference>
<dbReference type="SUPFAM" id="SSF56436">
    <property type="entry name" value="C-type lectin-like"/>
    <property type="match status" value="1"/>
</dbReference>
<dbReference type="AlphaFoldDB" id="A0A8C3JZ83"/>
<dbReference type="Ensembl" id="ENSCPGT00000016451.1">
    <property type="protein sequence ID" value="ENSCPGP00000015015.1"/>
    <property type="gene ID" value="ENSCPGG00000010604.1"/>
</dbReference>
<evidence type="ECO:0000313" key="4">
    <source>
        <dbReference type="Proteomes" id="UP000694419"/>
    </source>
</evidence>
<dbReference type="GO" id="GO:0030246">
    <property type="term" value="F:carbohydrate binding"/>
    <property type="evidence" value="ECO:0007669"/>
    <property type="project" value="UniProtKB-KW"/>
</dbReference>
<evidence type="ECO:0000256" key="1">
    <source>
        <dbReference type="ARBA" id="ARBA00022734"/>
    </source>
</evidence>
<keyword evidence="4" id="KW-1185">Reference proteome</keyword>